<accession>S5Y0S6</accession>
<dbReference type="PATRIC" id="fig|1367847.3.peg.2245"/>
<dbReference type="HOGENOM" id="CLU_1353564_0_0_5"/>
<sequence length="190" mass="21104">MNSEEQAQGEKRVLRLLVEPLKRRGLTKTSTLTVAQFDEMIEGMCQKLAYMSDASLMALEEQAAANPSGKDRDRFPIANLILQWAAVIQPPDGGASPLIQAVFAHGVGQSAITEGWAPELLDHLRKNRNWPNNWTLGKIRDGADGALRRYRDLQGRLAREGELGPVDCDWWDRRNAALQRCREIGEGAAA</sequence>
<protein>
    <submittedName>
        <fullName evidence="1">Uncharacterized protein</fullName>
    </submittedName>
</protein>
<evidence type="ECO:0000313" key="3">
    <source>
        <dbReference type="Proteomes" id="UP000015480"/>
    </source>
</evidence>
<dbReference type="AlphaFoldDB" id="S5Y0S6"/>
<dbReference type="Proteomes" id="UP000015480">
    <property type="component" value="Chromosome"/>
</dbReference>
<evidence type="ECO:0000313" key="1">
    <source>
        <dbReference type="EMBL" id="AGT09325.1"/>
    </source>
</evidence>
<dbReference type="RefSeq" id="WP_020950963.1">
    <property type="nucleotide sequence ID" value="NC_022041.1"/>
</dbReference>
<dbReference type="EMBL" id="CP006650">
    <property type="protein sequence ID" value="AGT09325.1"/>
    <property type="molecule type" value="Genomic_DNA"/>
</dbReference>
<dbReference type="EMBL" id="CP006650">
    <property type="protein sequence ID" value="AGT10568.1"/>
    <property type="molecule type" value="Genomic_DNA"/>
</dbReference>
<keyword evidence="3" id="KW-1185">Reference proteome</keyword>
<gene>
    <name evidence="2" type="ORF">JCM7686_2252</name>
    <name evidence="1" type="ORF">JCM7686_2931</name>
</gene>
<dbReference type="OrthoDB" id="7778116at2"/>
<dbReference type="STRING" id="1367847.JCM7686_2252"/>
<organism evidence="1 3">
    <name type="scientific">Paracoccus aminophilus JCM 7686</name>
    <dbReference type="NCBI Taxonomy" id="1367847"/>
    <lineage>
        <taxon>Bacteria</taxon>
        <taxon>Pseudomonadati</taxon>
        <taxon>Pseudomonadota</taxon>
        <taxon>Alphaproteobacteria</taxon>
        <taxon>Rhodobacterales</taxon>
        <taxon>Paracoccaceae</taxon>
        <taxon>Paracoccus</taxon>
    </lineage>
</organism>
<dbReference type="KEGG" id="pami:JCM7686_2252"/>
<dbReference type="eggNOG" id="ENOG503033M">
    <property type="taxonomic scope" value="Bacteria"/>
</dbReference>
<evidence type="ECO:0000313" key="2">
    <source>
        <dbReference type="EMBL" id="AGT10568.1"/>
    </source>
</evidence>
<reference evidence="1 3" key="1">
    <citation type="journal article" date="2014" name="BMC Genomics">
        <title>Architecture and functions of a multipartite genome of the methylotrophic bacterium Paracoccus aminophilus JCM 7686, containing primary and secondary chromids.</title>
        <authorList>
            <person name="Dziewit L."/>
            <person name="Czarnecki J."/>
            <person name="Wibberg D."/>
            <person name="Radlinska M."/>
            <person name="Mrozek P."/>
            <person name="Szymczak M."/>
            <person name="Schluter A."/>
            <person name="Puhler A."/>
            <person name="Bartosik D."/>
        </authorList>
    </citation>
    <scope>NUCLEOTIDE SEQUENCE [LARGE SCALE GENOMIC DNA]</scope>
    <source>
        <strain evidence="1">JCM 7686</strain>
    </source>
</reference>
<name>S5Y0S6_PARAH</name>
<dbReference type="KEGG" id="pami:JCM7686_2931"/>
<proteinExistence type="predicted"/>